<protein>
    <submittedName>
        <fullName evidence="6">Transcriptional regulator</fullName>
    </submittedName>
</protein>
<dbReference type="InterPro" id="IPR043129">
    <property type="entry name" value="ATPase_NBD"/>
</dbReference>
<keyword evidence="3" id="KW-0238">DNA-binding</keyword>
<dbReference type="InterPro" id="IPR036390">
    <property type="entry name" value="WH_DNA-bd_sf"/>
</dbReference>
<dbReference type="Proteomes" id="UP000955338">
    <property type="component" value="Chromosome"/>
</dbReference>
<evidence type="ECO:0000313" key="7">
    <source>
        <dbReference type="Proteomes" id="UP000955338"/>
    </source>
</evidence>
<dbReference type="PANTHER" id="PTHR18964">
    <property type="entry name" value="ROK (REPRESSOR, ORF, KINASE) FAMILY"/>
    <property type="match status" value="1"/>
</dbReference>
<keyword evidence="2" id="KW-0805">Transcription regulation</keyword>
<evidence type="ECO:0000256" key="5">
    <source>
        <dbReference type="ARBA" id="ARBA00023277"/>
    </source>
</evidence>
<accession>A0A8D4J0V1</accession>
<dbReference type="SUPFAM" id="SSF53067">
    <property type="entry name" value="Actin-like ATPase domain"/>
    <property type="match status" value="2"/>
</dbReference>
<dbReference type="PANTHER" id="PTHR18964:SF175">
    <property type="entry name" value="N-ACETYLGLUCOSAMINE REPRESSOR"/>
    <property type="match status" value="1"/>
</dbReference>
<reference evidence="6" key="1">
    <citation type="submission" date="2017-06" db="EMBL/GenBank/DDBJ databases">
        <title>Genome sequencing of pathogenic and non-pathogenic strains within Bisgaard taxon 40.</title>
        <authorList>
            <person name="Ladner J.T."/>
            <person name="Lovett S.P."/>
            <person name="Koroleva G."/>
            <person name="Lorch J.M."/>
        </authorList>
    </citation>
    <scope>NUCLEOTIDE SEQUENCE</scope>
    <source>
        <strain evidence="6">27576-1-I1</strain>
    </source>
</reference>
<dbReference type="SUPFAM" id="SSF46785">
    <property type="entry name" value="Winged helix' DNA-binding domain"/>
    <property type="match status" value="1"/>
</dbReference>
<evidence type="ECO:0000256" key="1">
    <source>
        <dbReference type="ARBA" id="ARBA00006479"/>
    </source>
</evidence>
<comment type="similarity">
    <text evidence="1">Belongs to the ROK (NagC/XylR) family.</text>
</comment>
<gene>
    <name evidence="6" type="ORF">CEP48_07305</name>
</gene>
<dbReference type="AlphaFoldDB" id="A0A8D4J0V1"/>
<dbReference type="RefSeq" id="WP_261920248.1">
    <property type="nucleotide sequence ID" value="NZ_CP022011.1"/>
</dbReference>
<proteinExistence type="inferred from homology"/>
<evidence type="ECO:0000256" key="3">
    <source>
        <dbReference type="ARBA" id="ARBA00023125"/>
    </source>
</evidence>
<keyword evidence="5" id="KW-0119">Carbohydrate metabolism</keyword>
<dbReference type="InterPro" id="IPR036388">
    <property type="entry name" value="WH-like_DNA-bd_sf"/>
</dbReference>
<dbReference type="InterPro" id="IPR000600">
    <property type="entry name" value="ROK"/>
</dbReference>
<dbReference type="GO" id="GO:0006355">
    <property type="term" value="P:regulation of DNA-templated transcription"/>
    <property type="evidence" value="ECO:0007669"/>
    <property type="project" value="UniProtKB-ARBA"/>
</dbReference>
<keyword evidence="7" id="KW-1185">Reference proteome</keyword>
<keyword evidence="4" id="KW-0804">Transcription</keyword>
<dbReference type="GO" id="GO:0003677">
    <property type="term" value="F:DNA binding"/>
    <property type="evidence" value="ECO:0007669"/>
    <property type="project" value="UniProtKB-KW"/>
</dbReference>
<dbReference type="EMBL" id="CP022011">
    <property type="protein sequence ID" value="QDJ15240.1"/>
    <property type="molecule type" value="Genomic_DNA"/>
</dbReference>
<dbReference type="Gene3D" id="1.10.10.10">
    <property type="entry name" value="Winged helix-like DNA-binding domain superfamily/Winged helix DNA-binding domain"/>
    <property type="match status" value="1"/>
</dbReference>
<evidence type="ECO:0000313" key="6">
    <source>
        <dbReference type="EMBL" id="QDJ15240.1"/>
    </source>
</evidence>
<sequence length="405" mass="45095">MTHYTLGKSNNSALLYRLIEQHSPISRIQLATLSQLAPASVTKVCRQLLAKKLIKEVEYQQSTGGRRAVSLVLEQQNWLTLLISLDHRRLTLAVMNLAGELLTHQQVVLQAFHSINELEQQLLAEIQAFYQEQVTLSQLFLASAFVVNGIVDEKNSIVYQLPNLSFANPWNPISALKKILSMPVYLGHYIRSLALAECYLGGAKACNDLLFLRIHHTRVGAGIVFNHQLLAGHQYTAGELGHIQVEPDGKPCLCGNIGCLETVVSNRAIEQQMQQILDNQGKLEPHSYSISNLYQDIEHNQNAKQLMNYVGEQLGKVLAMSVNLFNPEKIVISGEITQAAAVLFPAIKKALSCYALSNLAENTSIESSQLKNEEVIGGFALIKRALWEGDLLQQYCEKELNNKKV</sequence>
<name>A0A8D4J0V1_9PAST</name>
<organism evidence="6 7">
    <name type="scientific">Mergibacter septicus</name>
    <dbReference type="NCBI Taxonomy" id="221402"/>
    <lineage>
        <taxon>Bacteria</taxon>
        <taxon>Pseudomonadati</taxon>
        <taxon>Pseudomonadota</taxon>
        <taxon>Gammaproteobacteria</taxon>
        <taxon>Pasteurellales</taxon>
        <taxon>Pasteurellaceae</taxon>
        <taxon>Mergibacter</taxon>
    </lineage>
</organism>
<dbReference type="Gene3D" id="3.30.420.40">
    <property type="match status" value="2"/>
</dbReference>
<dbReference type="FunFam" id="1.10.10.10:FF:000045">
    <property type="entry name" value="ROK family transcriptional regulator"/>
    <property type="match status" value="1"/>
</dbReference>
<dbReference type="Pfam" id="PF00480">
    <property type="entry name" value="ROK"/>
    <property type="match status" value="1"/>
</dbReference>
<evidence type="ECO:0000256" key="2">
    <source>
        <dbReference type="ARBA" id="ARBA00023015"/>
    </source>
</evidence>
<evidence type="ECO:0000256" key="4">
    <source>
        <dbReference type="ARBA" id="ARBA00023163"/>
    </source>
</evidence>